<comment type="caution">
    <text evidence="8">The sequence shown here is derived from an EMBL/GenBank/DDBJ whole genome shotgun (WGS) entry which is preliminary data.</text>
</comment>
<dbReference type="Pfam" id="PF00829">
    <property type="entry name" value="Ribosomal_L21p"/>
    <property type="match status" value="1"/>
</dbReference>
<dbReference type="InterPro" id="IPR018258">
    <property type="entry name" value="Ribosomal_bL21_CS"/>
</dbReference>
<dbReference type="GO" id="GO:0005840">
    <property type="term" value="C:ribosome"/>
    <property type="evidence" value="ECO:0007669"/>
    <property type="project" value="UniProtKB-KW"/>
</dbReference>
<evidence type="ECO:0000256" key="6">
    <source>
        <dbReference type="HAMAP-Rule" id="MF_01363"/>
    </source>
</evidence>
<dbReference type="HAMAP" id="MF_01363">
    <property type="entry name" value="Ribosomal_bL21"/>
    <property type="match status" value="1"/>
</dbReference>
<comment type="subunit">
    <text evidence="6">Part of the 50S ribosomal subunit. Contacts protein L20.</text>
</comment>
<name>A0ABS3YKH2_9BACT</name>
<comment type="function">
    <text evidence="6 7">This protein binds to 23S rRNA in the presence of protein L20.</text>
</comment>
<dbReference type="InterPro" id="IPR028909">
    <property type="entry name" value="bL21-like"/>
</dbReference>
<comment type="similarity">
    <text evidence="1 6 7">Belongs to the bacterial ribosomal protein bL21 family.</text>
</comment>
<evidence type="ECO:0000256" key="3">
    <source>
        <dbReference type="ARBA" id="ARBA00022884"/>
    </source>
</evidence>
<evidence type="ECO:0000256" key="7">
    <source>
        <dbReference type="RuleBase" id="RU000562"/>
    </source>
</evidence>
<gene>
    <name evidence="6 8" type="primary">rplU</name>
    <name evidence="8" type="ORF">J7I43_23340</name>
</gene>
<reference evidence="9" key="1">
    <citation type="submission" date="2021-03" db="EMBL/GenBank/DDBJ databases">
        <title>Assistant Professor.</title>
        <authorList>
            <person name="Huq M.A."/>
        </authorList>
    </citation>
    <scope>NUCLEOTIDE SEQUENCE [LARGE SCALE GENOMIC DNA]</scope>
    <source>
        <strain evidence="9">MAH-28</strain>
    </source>
</reference>
<dbReference type="InterPro" id="IPR001787">
    <property type="entry name" value="Ribosomal_bL21"/>
</dbReference>
<dbReference type="RefSeq" id="WP_209148410.1">
    <property type="nucleotide sequence ID" value="NZ_JAGHKP010000005.1"/>
</dbReference>
<keyword evidence="2 6" id="KW-0699">rRNA-binding</keyword>
<evidence type="ECO:0000256" key="2">
    <source>
        <dbReference type="ARBA" id="ARBA00022730"/>
    </source>
</evidence>
<evidence type="ECO:0000256" key="1">
    <source>
        <dbReference type="ARBA" id="ARBA00008563"/>
    </source>
</evidence>
<dbReference type="PANTHER" id="PTHR21349:SF0">
    <property type="entry name" value="LARGE RIBOSOMAL SUBUNIT PROTEIN BL21M"/>
    <property type="match status" value="1"/>
</dbReference>
<accession>A0ABS3YKH2</accession>
<protein>
    <recommendedName>
        <fullName evidence="6">Large ribosomal subunit protein bL21</fullName>
    </recommendedName>
</protein>
<dbReference type="SUPFAM" id="SSF141091">
    <property type="entry name" value="L21p-like"/>
    <property type="match status" value="1"/>
</dbReference>
<sequence length="118" mass="13419">MLIKKQSNTFAGNYFWNIMFAVVKIAGQQFKVQKDQEIFVHQLAGNVGDKVEFAEVLLTDNDGKVTVGTDVKSVIKAEILSHVQGDKVIAFKMKRRKGFRKKVGHRTHFTKIRINEIA</sequence>
<dbReference type="PANTHER" id="PTHR21349">
    <property type="entry name" value="50S RIBOSOMAL PROTEIN L21"/>
    <property type="match status" value="1"/>
</dbReference>
<evidence type="ECO:0000313" key="9">
    <source>
        <dbReference type="Proteomes" id="UP000679126"/>
    </source>
</evidence>
<keyword evidence="4 6" id="KW-0689">Ribosomal protein</keyword>
<organism evidence="8 9">
    <name type="scientific">Chitinophaga chungangae</name>
    <dbReference type="NCBI Taxonomy" id="2821488"/>
    <lineage>
        <taxon>Bacteria</taxon>
        <taxon>Pseudomonadati</taxon>
        <taxon>Bacteroidota</taxon>
        <taxon>Chitinophagia</taxon>
        <taxon>Chitinophagales</taxon>
        <taxon>Chitinophagaceae</taxon>
        <taxon>Chitinophaga</taxon>
    </lineage>
</organism>
<dbReference type="NCBIfam" id="TIGR00061">
    <property type="entry name" value="L21"/>
    <property type="match status" value="1"/>
</dbReference>
<dbReference type="EMBL" id="JAGHKP010000005">
    <property type="protein sequence ID" value="MBO9155181.1"/>
    <property type="molecule type" value="Genomic_DNA"/>
</dbReference>
<keyword evidence="3 6" id="KW-0694">RNA-binding</keyword>
<proteinExistence type="inferred from homology"/>
<dbReference type="PROSITE" id="PS01169">
    <property type="entry name" value="RIBOSOMAL_L21"/>
    <property type="match status" value="1"/>
</dbReference>
<keyword evidence="9" id="KW-1185">Reference proteome</keyword>
<dbReference type="InterPro" id="IPR036164">
    <property type="entry name" value="bL21-like_sf"/>
</dbReference>
<evidence type="ECO:0000256" key="5">
    <source>
        <dbReference type="ARBA" id="ARBA00023274"/>
    </source>
</evidence>
<evidence type="ECO:0000256" key="4">
    <source>
        <dbReference type="ARBA" id="ARBA00022980"/>
    </source>
</evidence>
<keyword evidence="5 6" id="KW-0687">Ribonucleoprotein</keyword>
<evidence type="ECO:0000313" key="8">
    <source>
        <dbReference type="EMBL" id="MBO9155181.1"/>
    </source>
</evidence>
<dbReference type="Proteomes" id="UP000679126">
    <property type="component" value="Unassembled WGS sequence"/>
</dbReference>